<dbReference type="RefSeq" id="WP_119735918.1">
    <property type="nucleotide sequence ID" value="NZ_QYUN01000002.1"/>
</dbReference>
<dbReference type="Gene3D" id="3.40.50.300">
    <property type="entry name" value="P-loop containing nucleotide triphosphate hydrolases"/>
    <property type="match status" value="1"/>
</dbReference>
<dbReference type="InterPro" id="IPR003593">
    <property type="entry name" value="AAA+_ATPase"/>
</dbReference>
<reference evidence="6 7" key="1">
    <citation type="submission" date="2018-09" db="EMBL/GenBank/DDBJ databases">
        <authorList>
            <person name="Zhu H."/>
        </authorList>
    </citation>
    <scope>NUCLEOTIDE SEQUENCE [LARGE SCALE GENOMIC DNA]</scope>
    <source>
        <strain evidence="6 7">K2R10-39</strain>
    </source>
</reference>
<accession>A0A418WX21</accession>
<evidence type="ECO:0000313" key="7">
    <source>
        <dbReference type="Proteomes" id="UP000285190"/>
    </source>
</evidence>
<dbReference type="PANTHER" id="PTHR45772:SF7">
    <property type="entry name" value="AMINO ACID ABC TRANSPORTER ATP-BINDING PROTEIN"/>
    <property type="match status" value="1"/>
</dbReference>
<keyword evidence="4 6" id="KW-0067">ATP-binding</keyword>
<keyword evidence="2" id="KW-0472">Membrane</keyword>
<dbReference type="GO" id="GO:0016887">
    <property type="term" value="F:ATP hydrolysis activity"/>
    <property type="evidence" value="ECO:0007669"/>
    <property type="project" value="InterPro"/>
</dbReference>
<keyword evidence="2" id="KW-1003">Cell membrane</keyword>
<evidence type="ECO:0000256" key="1">
    <source>
        <dbReference type="ARBA" id="ARBA00022448"/>
    </source>
</evidence>
<dbReference type="AlphaFoldDB" id="A0A418WX21"/>
<dbReference type="GO" id="GO:0005886">
    <property type="term" value="C:plasma membrane"/>
    <property type="evidence" value="ECO:0007669"/>
    <property type="project" value="TreeGrafter"/>
</dbReference>
<dbReference type="SMART" id="SM00382">
    <property type="entry name" value="AAA"/>
    <property type="match status" value="1"/>
</dbReference>
<keyword evidence="3" id="KW-0547">Nucleotide-binding</keyword>
<dbReference type="GO" id="GO:0015808">
    <property type="term" value="P:L-alanine transport"/>
    <property type="evidence" value="ECO:0007669"/>
    <property type="project" value="TreeGrafter"/>
</dbReference>
<protein>
    <submittedName>
        <fullName evidence="6">ABC transporter ATP-binding protein</fullName>
    </submittedName>
</protein>
<dbReference type="InterPro" id="IPR051120">
    <property type="entry name" value="ABC_AA/LPS_Transport"/>
</dbReference>
<gene>
    <name evidence="6" type="ORF">D3870_00965</name>
</gene>
<dbReference type="GO" id="GO:0015192">
    <property type="term" value="F:L-phenylalanine transmembrane transporter activity"/>
    <property type="evidence" value="ECO:0007669"/>
    <property type="project" value="TreeGrafter"/>
</dbReference>
<dbReference type="CDD" id="cd03219">
    <property type="entry name" value="ABC_Mj1267_LivG_branched"/>
    <property type="match status" value="1"/>
</dbReference>
<evidence type="ECO:0000256" key="2">
    <source>
        <dbReference type="ARBA" id="ARBA00022475"/>
    </source>
</evidence>
<sequence>MSTSLLELKNVSRNFGGVTAIDGLNLDIKAGQLIGLIGPNGAGKTTLINLMTGVLRPTTGSIRLEGKDLLRLPPHRIARAGIARTYQIVQPFPHMSVLDNVAAAALFGGGASSFASAREAAREHLQFCGLEAVAAQSAGTLSLAGRKRLELARGLALKPKLLLLDEVNAGLNPNELDGAIALIRAIAARGVTILLTEHLMRLVLQVCQRIIVLHQGKLIADTTPGEVVRDAAVISAYFGERYAMKANHAGSTTTEGA</sequence>
<name>A0A418WX21_9BURK</name>
<comment type="caution">
    <text evidence="6">The sequence shown here is derived from an EMBL/GenBank/DDBJ whole genome shotgun (WGS) entry which is preliminary data.</text>
</comment>
<dbReference type="PANTHER" id="PTHR45772">
    <property type="entry name" value="CONSERVED COMPONENT OF ABC TRANSPORTER FOR NATURAL AMINO ACIDS-RELATED"/>
    <property type="match status" value="1"/>
</dbReference>
<organism evidence="6 7">
    <name type="scientific">Noviherbaspirillum cavernae</name>
    <dbReference type="NCBI Taxonomy" id="2320862"/>
    <lineage>
        <taxon>Bacteria</taxon>
        <taxon>Pseudomonadati</taxon>
        <taxon>Pseudomonadota</taxon>
        <taxon>Betaproteobacteria</taxon>
        <taxon>Burkholderiales</taxon>
        <taxon>Oxalobacteraceae</taxon>
        <taxon>Noviherbaspirillum</taxon>
    </lineage>
</organism>
<dbReference type="GO" id="GO:0015188">
    <property type="term" value="F:L-isoleucine transmembrane transporter activity"/>
    <property type="evidence" value="ECO:0007669"/>
    <property type="project" value="TreeGrafter"/>
</dbReference>
<dbReference type="Proteomes" id="UP000285190">
    <property type="component" value="Unassembled WGS sequence"/>
</dbReference>
<dbReference type="GO" id="GO:0005524">
    <property type="term" value="F:ATP binding"/>
    <property type="evidence" value="ECO:0007669"/>
    <property type="project" value="UniProtKB-KW"/>
</dbReference>
<dbReference type="GO" id="GO:1903805">
    <property type="term" value="P:L-valine import across plasma membrane"/>
    <property type="evidence" value="ECO:0007669"/>
    <property type="project" value="TreeGrafter"/>
</dbReference>
<evidence type="ECO:0000256" key="3">
    <source>
        <dbReference type="ARBA" id="ARBA00022741"/>
    </source>
</evidence>
<evidence type="ECO:0000313" key="6">
    <source>
        <dbReference type="EMBL" id="RJG04780.1"/>
    </source>
</evidence>
<dbReference type="EMBL" id="QYUN01000002">
    <property type="protein sequence ID" value="RJG04780.1"/>
    <property type="molecule type" value="Genomic_DNA"/>
</dbReference>
<keyword evidence="7" id="KW-1185">Reference proteome</keyword>
<dbReference type="GO" id="GO:0042941">
    <property type="term" value="P:D-alanine transmembrane transport"/>
    <property type="evidence" value="ECO:0007669"/>
    <property type="project" value="TreeGrafter"/>
</dbReference>
<dbReference type="GO" id="GO:0005304">
    <property type="term" value="F:L-valine transmembrane transporter activity"/>
    <property type="evidence" value="ECO:0007669"/>
    <property type="project" value="TreeGrafter"/>
</dbReference>
<dbReference type="Pfam" id="PF00005">
    <property type="entry name" value="ABC_tran"/>
    <property type="match status" value="1"/>
</dbReference>
<dbReference type="InterPro" id="IPR003439">
    <property type="entry name" value="ABC_transporter-like_ATP-bd"/>
</dbReference>
<proteinExistence type="predicted"/>
<dbReference type="InterPro" id="IPR027417">
    <property type="entry name" value="P-loop_NTPase"/>
</dbReference>
<evidence type="ECO:0000256" key="4">
    <source>
        <dbReference type="ARBA" id="ARBA00022840"/>
    </source>
</evidence>
<keyword evidence="1" id="KW-0813">Transport</keyword>
<dbReference type="OrthoDB" id="5291558at2"/>
<dbReference type="GO" id="GO:1903806">
    <property type="term" value="P:L-isoleucine import across plasma membrane"/>
    <property type="evidence" value="ECO:0007669"/>
    <property type="project" value="TreeGrafter"/>
</dbReference>
<evidence type="ECO:0000259" key="5">
    <source>
        <dbReference type="PROSITE" id="PS50893"/>
    </source>
</evidence>
<feature type="domain" description="ABC transporter" evidence="5">
    <location>
        <begin position="6"/>
        <end position="240"/>
    </location>
</feature>
<dbReference type="SUPFAM" id="SSF52540">
    <property type="entry name" value="P-loop containing nucleoside triphosphate hydrolases"/>
    <property type="match status" value="1"/>
</dbReference>
<dbReference type="PROSITE" id="PS50893">
    <property type="entry name" value="ABC_TRANSPORTER_2"/>
    <property type="match status" value="1"/>
</dbReference>